<dbReference type="KEGG" id="gms:SOIL9_38650"/>
<reference evidence="2 3" key="1">
    <citation type="submission" date="2019-05" db="EMBL/GenBank/DDBJ databases">
        <authorList>
            <consortium name="Science for Life Laboratories"/>
        </authorList>
    </citation>
    <scope>NUCLEOTIDE SEQUENCE [LARGE SCALE GENOMIC DNA]</scope>
    <source>
        <strain evidence="2">Soil9</strain>
    </source>
</reference>
<sequence>MSNTMYPLLLLLFLIVCVPLAQADEPKPKPITIATPNGWTELKLKDGDESLNVAARFEVGDKDNTVRALVLRGSGSLKDNVNRWRGQLKLEPLDAEGVKKAVRPVKVGGSAGHKLDITGTDEPAQRIVAVVVERDEGTWFFRMSGPADAVEKQVKAFDEMLASVRFAK</sequence>
<evidence type="ECO:0000313" key="2">
    <source>
        <dbReference type="EMBL" id="VTR93849.1"/>
    </source>
</evidence>
<dbReference type="Proteomes" id="UP000464178">
    <property type="component" value="Chromosome"/>
</dbReference>
<keyword evidence="1" id="KW-0732">Signal</keyword>
<dbReference type="AlphaFoldDB" id="A0A6P2CY69"/>
<proteinExistence type="predicted"/>
<dbReference type="EMBL" id="LR593886">
    <property type="protein sequence ID" value="VTR93849.1"/>
    <property type="molecule type" value="Genomic_DNA"/>
</dbReference>
<feature type="signal peptide" evidence="1">
    <location>
        <begin position="1"/>
        <end position="23"/>
    </location>
</feature>
<evidence type="ECO:0000256" key="1">
    <source>
        <dbReference type="SAM" id="SignalP"/>
    </source>
</evidence>
<organism evidence="2 3">
    <name type="scientific">Gemmata massiliana</name>
    <dbReference type="NCBI Taxonomy" id="1210884"/>
    <lineage>
        <taxon>Bacteria</taxon>
        <taxon>Pseudomonadati</taxon>
        <taxon>Planctomycetota</taxon>
        <taxon>Planctomycetia</taxon>
        <taxon>Gemmatales</taxon>
        <taxon>Gemmataceae</taxon>
        <taxon>Gemmata</taxon>
    </lineage>
</organism>
<accession>A0A6P2CY69</accession>
<feature type="chain" id="PRO_5027116505" evidence="1">
    <location>
        <begin position="24"/>
        <end position="168"/>
    </location>
</feature>
<protein>
    <submittedName>
        <fullName evidence="2">Uncharacterized protein</fullName>
    </submittedName>
</protein>
<name>A0A6P2CY69_9BACT</name>
<dbReference type="RefSeq" id="WP_162668508.1">
    <property type="nucleotide sequence ID" value="NZ_LR593886.1"/>
</dbReference>
<keyword evidence="3" id="KW-1185">Reference proteome</keyword>
<gene>
    <name evidence="2" type="ORF">SOIL9_38650</name>
</gene>
<evidence type="ECO:0000313" key="3">
    <source>
        <dbReference type="Proteomes" id="UP000464178"/>
    </source>
</evidence>